<feature type="region of interest" description="Disordered" evidence="1">
    <location>
        <begin position="729"/>
        <end position="749"/>
    </location>
</feature>
<name>A0A1J4N2V5_9ACTN</name>
<feature type="compositionally biased region" description="Polar residues" evidence="1">
    <location>
        <begin position="423"/>
        <end position="442"/>
    </location>
</feature>
<keyword evidence="2" id="KW-0472">Membrane</keyword>
<evidence type="ECO:0000256" key="1">
    <source>
        <dbReference type="SAM" id="MobiDB-lite"/>
    </source>
</evidence>
<dbReference type="STRING" id="1844.UG56_015120"/>
<keyword evidence="2" id="KW-0812">Transmembrane</keyword>
<dbReference type="EMBL" id="JZDQ02000020">
    <property type="protein sequence ID" value="OIJ25909.1"/>
    <property type="molecule type" value="Genomic_DNA"/>
</dbReference>
<dbReference type="RefSeq" id="WP_045549985.1">
    <property type="nucleotide sequence ID" value="NZ_JZDQ02000020.1"/>
</dbReference>
<evidence type="ECO:0000313" key="4">
    <source>
        <dbReference type="Proteomes" id="UP000033772"/>
    </source>
</evidence>
<dbReference type="AlphaFoldDB" id="A0A1J4N2V5"/>
<proteinExistence type="predicted"/>
<sequence length="749" mass="77421">MTRPRPRLRPRQRLGSDDGAILVFALIIVTTVALVVGTVLVRGDGSLRATVALREVAGSTYAADGAAQVAINDLRTGHWGGTATEPADWAFDNSDDGTGCFGANSDTDGNPANDAVGTLDLSNFYPASAASGDGPTSARVECVAEDSTGAQGSPVPITNQNKPGNAILTLGTGGETGLTSSASGGNSLRVHGGVWSNSDISVTNGDIVSSTSIRAHTGCAPTSALHAPVVDCSSGTVADPGYPSDPSVTGTGVPPLRTPPTSCPAVVTFEPGYYDDAAALNNLTNRNACRDSVFWFRPGTYYFDFHNGTNDPMYDSDTNGGGGSEWNVSVGALIAGDPVGDSLTNPRFPADGNCRNPIDDVTTQGVQFLFGGESRLRVDGGANVEICGSYHGDRPPIALYGLRTGTSTRTSFTEASGDDGDPLTTSGTPSVTPAGSDNTFTGATAPALRDAGNGSATWFRPNGGATTVSRTVTMNGFAPPATIPRGSVVKDARLLVRHKASQNNAGTASTITLTPAGGTALGPFNLDRPGTLTTQTVDLRTQQPTVFNALQRAVHGNGYTGAKVDFTGTIARNLGAAATVELDAVRLELELYLPQFRAQSDAGLGAGNCLRLGGGCNLIGVGPSGGSYHGVFYVQGTTYTPTTRIQLNLSNLQQAEVFRFGVISRSLDFSTQGNPTFQDAVIQLPDNSPGWGFNGTLVQLKVFVCPDSPTCAPSPGRLALTTRVQLWDPSGSPAPGRRQVSVLSWSHTR</sequence>
<keyword evidence="2" id="KW-1133">Transmembrane helix</keyword>
<organism evidence="3 4">
    <name type="scientific">Nocardioides luteus</name>
    <dbReference type="NCBI Taxonomy" id="1844"/>
    <lineage>
        <taxon>Bacteria</taxon>
        <taxon>Bacillati</taxon>
        <taxon>Actinomycetota</taxon>
        <taxon>Actinomycetes</taxon>
        <taxon>Propionibacteriales</taxon>
        <taxon>Nocardioidaceae</taxon>
        <taxon>Nocardioides</taxon>
    </lineage>
</organism>
<dbReference type="Proteomes" id="UP000033772">
    <property type="component" value="Unassembled WGS sequence"/>
</dbReference>
<reference evidence="3" key="1">
    <citation type="submission" date="2016-10" db="EMBL/GenBank/DDBJ databases">
        <title>Draft Genome Sequence of Nocardioides luteus Strain BAFB, an Alkane-Degrading Bacterium Isolated from JP-7 Polluted Soil.</title>
        <authorList>
            <person name="Brown L."/>
            <person name="Ruiz O.N."/>
            <person name="Gunasekera T."/>
        </authorList>
    </citation>
    <scope>NUCLEOTIDE SEQUENCE [LARGE SCALE GENOMIC DNA]</scope>
    <source>
        <strain evidence="3">BAFB</strain>
    </source>
</reference>
<feature type="region of interest" description="Disordered" evidence="1">
    <location>
        <begin position="409"/>
        <end position="462"/>
    </location>
</feature>
<comment type="caution">
    <text evidence="3">The sequence shown here is derived from an EMBL/GenBank/DDBJ whole genome shotgun (WGS) entry which is preliminary data.</text>
</comment>
<protein>
    <submittedName>
        <fullName evidence="3">Uncharacterized protein</fullName>
    </submittedName>
</protein>
<accession>A0A1J4N2V5</accession>
<dbReference type="OrthoDB" id="3755818at2"/>
<keyword evidence="4" id="KW-1185">Reference proteome</keyword>
<evidence type="ECO:0000256" key="2">
    <source>
        <dbReference type="SAM" id="Phobius"/>
    </source>
</evidence>
<evidence type="ECO:0000313" key="3">
    <source>
        <dbReference type="EMBL" id="OIJ25909.1"/>
    </source>
</evidence>
<gene>
    <name evidence="3" type="ORF">UG56_015120</name>
</gene>
<feature type="transmembrane region" description="Helical" evidence="2">
    <location>
        <begin position="21"/>
        <end position="41"/>
    </location>
</feature>